<evidence type="ECO:0000256" key="9">
    <source>
        <dbReference type="SAM" id="Phobius"/>
    </source>
</evidence>
<comment type="caution">
    <text evidence="10">The sequence shown here is derived from an EMBL/GenBank/DDBJ whole genome shotgun (WGS) entry which is preliminary data.</text>
</comment>
<evidence type="ECO:0000256" key="6">
    <source>
        <dbReference type="ARBA" id="ARBA00023004"/>
    </source>
</evidence>
<dbReference type="InterPro" id="IPR002401">
    <property type="entry name" value="Cyt_P450_E_grp-I"/>
</dbReference>
<reference evidence="10" key="1">
    <citation type="submission" date="2023-10" db="EMBL/GenBank/DDBJ databases">
        <title>Chromosome-level genome of the transformable northern wattle, Acacia crassicarpa.</title>
        <authorList>
            <person name="Massaro I."/>
            <person name="Sinha N.R."/>
            <person name="Poethig S."/>
            <person name="Leichty A.R."/>
        </authorList>
    </citation>
    <scope>NUCLEOTIDE SEQUENCE</scope>
    <source>
        <strain evidence="10">Acra3RX</strain>
        <tissue evidence="10">Leaf</tissue>
    </source>
</reference>
<feature type="binding site" description="axial binding residue" evidence="7">
    <location>
        <position position="429"/>
    </location>
    <ligand>
        <name>heme</name>
        <dbReference type="ChEBI" id="CHEBI:30413"/>
    </ligand>
    <ligandPart>
        <name>Fe</name>
        <dbReference type="ChEBI" id="CHEBI:18248"/>
    </ligandPart>
</feature>
<organism evidence="10 11">
    <name type="scientific">Acacia crassicarpa</name>
    <name type="common">northern wattle</name>
    <dbReference type="NCBI Taxonomy" id="499986"/>
    <lineage>
        <taxon>Eukaryota</taxon>
        <taxon>Viridiplantae</taxon>
        <taxon>Streptophyta</taxon>
        <taxon>Embryophyta</taxon>
        <taxon>Tracheophyta</taxon>
        <taxon>Spermatophyta</taxon>
        <taxon>Magnoliopsida</taxon>
        <taxon>eudicotyledons</taxon>
        <taxon>Gunneridae</taxon>
        <taxon>Pentapetalae</taxon>
        <taxon>rosids</taxon>
        <taxon>fabids</taxon>
        <taxon>Fabales</taxon>
        <taxon>Fabaceae</taxon>
        <taxon>Caesalpinioideae</taxon>
        <taxon>mimosoid clade</taxon>
        <taxon>Acacieae</taxon>
        <taxon>Acacia</taxon>
    </lineage>
</organism>
<keyword evidence="6 7" id="KW-0408">Iron</keyword>
<sequence length="480" mass="54921">MGVTTTEWIGVILGCLPLLGFVLWWWNELWYVVLRGRDGSKRLPPGHLGLPFIGETITFLWYFKVLRRPDDYINAKRRKYGEGEGLYRTHLFGSPSIIACEPLVSKFVVQSDDKFILEWPTMELMGHTSLVSVHGKEHARIRSFVTNAVNRPNALRRMALLIQPRVVAALHSWANKGRINTFLETKKVTLENIGKLFGSFEPGDLLDSIDELFKGVLNGVRSYPLDFPGTAYRHGLKCKKKLDEIFGEELQKRKKMKVVEPVDLMDGLMQIKDEEGNSLSDTEILDNMGTLIVGGYRSTALASMWAIYFLAKFPSVLHRLREENTALRKAKTGDFITAEEISKLKYTKMVVEETLRMGNVSQSAFRTPVKEVEYKGYKLPKGWRVIVWLRHLHIDPKNFEDPMCFNPDRWNEPPKPGTFQVFGGGKRICAGNMLVRLQLGILLYHLSTGYKWELVNPEVRMVCLPHQMPEDGAEVFFSKL</sequence>
<proteinExistence type="inferred from homology"/>
<evidence type="ECO:0000256" key="4">
    <source>
        <dbReference type="ARBA" id="ARBA00022723"/>
    </source>
</evidence>
<evidence type="ECO:0000256" key="1">
    <source>
        <dbReference type="ARBA" id="ARBA00004167"/>
    </source>
</evidence>
<evidence type="ECO:0000256" key="3">
    <source>
        <dbReference type="ARBA" id="ARBA00022692"/>
    </source>
</evidence>
<keyword evidence="8" id="KW-0560">Oxidoreductase</keyword>
<dbReference type="PANTHER" id="PTHR24286:SF12">
    <property type="entry name" value="CYTOCHROME P450 FAMILY PROTEIN, EXPRESSED"/>
    <property type="match status" value="1"/>
</dbReference>
<dbReference type="InterPro" id="IPR001128">
    <property type="entry name" value="Cyt_P450"/>
</dbReference>
<dbReference type="Pfam" id="PF00067">
    <property type="entry name" value="p450"/>
    <property type="match status" value="1"/>
</dbReference>
<keyword evidence="4 7" id="KW-0479">Metal-binding</keyword>
<dbReference type="GO" id="GO:0016125">
    <property type="term" value="P:sterol metabolic process"/>
    <property type="evidence" value="ECO:0007669"/>
    <property type="project" value="TreeGrafter"/>
</dbReference>
<dbReference type="GO" id="GO:0004497">
    <property type="term" value="F:monooxygenase activity"/>
    <property type="evidence" value="ECO:0007669"/>
    <property type="project" value="UniProtKB-KW"/>
</dbReference>
<dbReference type="EMBL" id="JAWXYG010000012">
    <property type="protein sequence ID" value="KAK4257157.1"/>
    <property type="molecule type" value="Genomic_DNA"/>
</dbReference>
<gene>
    <name evidence="10" type="ORF">QN277_006781</name>
</gene>
<evidence type="ECO:0008006" key="12">
    <source>
        <dbReference type="Google" id="ProtNLM"/>
    </source>
</evidence>
<dbReference type="GO" id="GO:0005506">
    <property type="term" value="F:iron ion binding"/>
    <property type="evidence" value="ECO:0007669"/>
    <property type="project" value="InterPro"/>
</dbReference>
<feature type="transmembrane region" description="Helical" evidence="9">
    <location>
        <begin position="7"/>
        <end position="26"/>
    </location>
</feature>
<name>A0AAE1ITA4_9FABA</name>
<dbReference type="SUPFAM" id="SSF48264">
    <property type="entry name" value="Cytochrome P450"/>
    <property type="match status" value="1"/>
</dbReference>
<evidence type="ECO:0000256" key="5">
    <source>
        <dbReference type="ARBA" id="ARBA00022989"/>
    </source>
</evidence>
<dbReference type="Gene3D" id="1.10.630.10">
    <property type="entry name" value="Cytochrome P450"/>
    <property type="match status" value="1"/>
</dbReference>
<evidence type="ECO:0000256" key="7">
    <source>
        <dbReference type="PIRSR" id="PIRSR602401-1"/>
    </source>
</evidence>
<comment type="cofactor">
    <cofactor evidence="7">
        <name>heme</name>
        <dbReference type="ChEBI" id="CHEBI:30413"/>
    </cofactor>
</comment>
<dbReference type="InterPro" id="IPR017972">
    <property type="entry name" value="Cyt_P450_CS"/>
</dbReference>
<evidence type="ECO:0000313" key="11">
    <source>
        <dbReference type="Proteomes" id="UP001293593"/>
    </source>
</evidence>
<dbReference type="GO" id="GO:0016705">
    <property type="term" value="F:oxidoreductase activity, acting on paired donors, with incorporation or reduction of molecular oxygen"/>
    <property type="evidence" value="ECO:0007669"/>
    <property type="project" value="InterPro"/>
</dbReference>
<keyword evidence="3 9" id="KW-0812">Transmembrane</keyword>
<dbReference type="PANTHER" id="PTHR24286">
    <property type="entry name" value="CYTOCHROME P450 26"/>
    <property type="match status" value="1"/>
</dbReference>
<dbReference type="PRINTS" id="PR00385">
    <property type="entry name" value="P450"/>
</dbReference>
<evidence type="ECO:0000313" key="10">
    <source>
        <dbReference type="EMBL" id="KAK4257157.1"/>
    </source>
</evidence>
<dbReference type="PROSITE" id="PS00086">
    <property type="entry name" value="CYTOCHROME_P450"/>
    <property type="match status" value="1"/>
</dbReference>
<dbReference type="GO" id="GO:0010268">
    <property type="term" value="P:brassinosteroid homeostasis"/>
    <property type="evidence" value="ECO:0007669"/>
    <property type="project" value="TreeGrafter"/>
</dbReference>
<protein>
    <recommendedName>
        <fullName evidence="12">Cytochrome P450</fullName>
    </recommendedName>
</protein>
<dbReference type="Proteomes" id="UP001293593">
    <property type="component" value="Unassembled WGS sequence"/>
</dbReference>
<evidence type="ECO:0000256" key="8">
    <source>
        <dbReference type="RuleBase" id="RU000461"/>
    </source>
</evidence>
<dbReference type="GO" id="GO:0016132">
    <property type="term" value="P:brassinosteroid biosynthetic process"/>
    <property type="evidence" value="ECO:0007669"/>
    <property type="project" value="TreeGrafter"/>
</dbReference>
<keyword evidence="7 8" id="KW-0349">Heme</keyword>
<keyword evidence="9" id="KW-0472">Membrane</keyword>
<comment type="similarity">
    <text evidence="2 8">Belongs to the cytochrome P450 family.</text>
</comment>
<dbReference type="PRINTS" id="PR00463">
    <property type="entry name" value="EP450I"/>
</dbReference>
<dbReference type="InterPro" id="IPR036396">
    <property type="entry name" value="Cyt_P450_sf"/>
</dbReference>
<dbReference type="GO" id="GO:0016020">
    <property type="term" value="C:membrane"/>
    <property type="evidence" value="ECO:0007669"/>
    <property type="project" value="UniProtKB-SubCell"/>
</dbReference>
<keyword evidence="11" id="KW-1185">Reference proteome</keyword>
<comment type="subcellular location">
    <subcellularLocation>
        <location evidence="1">Membrane</location>
        <topology evidence="1">Single-pass membrane protein</topology>
    </subcellularLocation>
</comment>
<dbReference type="AlphaFoldDB" id="A0AAE1ITA4"/>
<evidence type="ECO:0000256" key="2">
    <source>
        <dbReference type="ARBA" id="ARBA00010617"/>
    </source>
</evidence>
<keyword evidence="5 9" id="KW-1133">Transmembrane helix</keyword>
<keyword evidence="8" id="KW-0503">Monooxygenase</keyword>
<accession>A0AAE1ITA4</accession>
<dbReference type="GO" id="GO:0020037">
    <property type="term" value="F:heme binding"/>
    <property type="evidence" value="ECO:0007669"/>
    <property type="project" value="InterPro"/>
</dbReference>